<reference evidence="1 2" key="1">
    <citation type="submission" date="2018-02" db="EMBL/GenBank/DDBJ databases">
        <title>Genome sequence of Desulfovibrio carbinolicus DSM 3852.</title>
        <authorList>
            <person name="Wilbanks E."/>
            <person name="Skennerton C.T."/>
            <person name="Orphan V.J."/>
        </authorList>
    </citation>
    <scope>NUCLEOTIDE SEQUENCE [LARGE SCALE GENOMIC DNA]</scope>
    <source>
        <strain evidence="1 2">DSM 3852</strain>
    </source>
</reference>
<evidence type="ECO:0000313" key="1">
    <source>
        <dbReference type="EMBL" id="QAZ66777.1"/>
    </source>
</evidence>
<dbReference type="EMBL" id="CP026538">
    <property type="protein sequence ID" value="QAZ66777.1"/>
    <property type="molecule type" value="Genomic_DNA"/>
</dbReference>
<dbReference type="OrthoDB" id="5462627at2"/>
<evidence type="ECO:0000313" key="2">
    <source>
        <dbReference type="Proteomes" id="UP000293296"/>
    </source>
</evidence>
<sequence length="127" mass="12912">MAEKPIFPGVIANAGASISNASGTTKQILYTAAVGLRVDQIRVCSTDTAAVLLVFSLGLSGTDYPLGEVLIPAGAGTGGSTQWVDALAMLNNDESMFLESAAVLKVNAKVAVTSGKTISVTLFGGDY</sequence>
<organism evidence="1 2">
    <name type="scientific">Solidesulfovibrio carbinolicus</name>
    <dbReference type="NCBI Taxonomy" id="296842"/>
    <lineage>
        <taxon>Bacteria</taxon>
        <taxon>Pseudomonadati</taxon>
        <taxon>Thermodesulfobacteriota</taxon>
        <taxon>Desulfovibrionia</taxon>
        <taxon>Desulfovibrionales</taxon>
        <taxon>Desulfovibrionaceae</taxon>
        <taxon>Solidesulfovibrio</taxon>
    </lineage>
</organism>
<dbReference type="Proteomes" id="UP000293296">
    <property type="component" value="Chromosome"/>
</dbReference>
<accession>A0A4P6HIA3</accession>
<proteinExistence type="predicted"/>
<keyword evidence="2" id="KW-1185">Reference proteome</keyword>
<dbReference type="RefSeq" id="WP_129350523.1">
    <property type="nucleotide sequence ID" value="NZ_CP026538.1"/>
</dbReference>
<name>A0A4P6HIA3_9BACT</name>
<gene>
    <name evidence="1" type="ORF">C3Y92_05770</name>
</gene>
<dbReference type="KEGG" id="dcb:C3Y92_05770"/>
<dbReference type="AlphaFoldDB" id="A0A4P6HIA3"/>
<protein>
    <submittedName>
        <fullName evidence="1">Uncharacterized protein</fullName>
    </submittedName>
</protein>